<evidence type="ECO:0000313" key="7">
    <source>
        <dbReference type="Proteomes" id="UP001161247"/>
    </source>
</evidence>
<gene>
    <name evidence="6" type="ORF">OLC1_LOCUS21585</name>
</gene>
<dbReference type="InterPro" id="IPR044560">
    <property type="entry name" value="MOase"/>
</dbReference>
<keyword evidence="4" id="KW-0812">Transmembrane</keyword>
<dbReference type="Proteomes" id="UP001161247">
    <property type="component" value="Chromosome 8"/>
</dbReference>
<keyword evidence="4" id="KW-1133">Transmembrane helix</keyword>
<dbReference type="SUPFAM" id="SSF51905">
    <property type="entry name" value="FAD/NAD(P)-binding domain"/>
    <property type="match status" value="1"/>
</dbReference>
<dbReference type="Pfam" id="PF01494">
    <property type="entry name" value="FAD_binding_3"/>
    <property type="match status" value="2"/>
</dbReference>
<evidence type="ECO:0000259" key="5">
    <source>
        <dbReference type="Pfam" id="PF01494"/>
    </source>
</evidence>
<name>A0AAV1E6Z6_OLDCO</name>
<dbReference type="GO" id="GO:0004497">
    <property type="term" value="F:monooxygenase activity"/>
    <property type="evidence" value="ECO:0007669"/>
    <property type="project" value="UniProtKB-KW"/>
</dbReference>
<organism evidence="6 7">
    <name type="scientific">Oldenlandia corymbosa var. corymbosa</name>
    <dbReference type="NCBI Taxonomy" id="529605"/>
    <lineage>
        <taxon>Eukaryota</taxon>
        <taxon>Viridiplantae</taxon>
        <taxon>Streptophyta</taxon>
        <taxon>Embryophyta</taxon>
        <taxon>Tracheophyta</taxon>
        <taxon>Spermatophyta</taxon>
        <taxon>Magnoliopsida</taxon>
        <taxon>eudicotyledons</taxon>
        <taxon>Gunneridae</taxon>
        <taxon>Pentapetalae</taxon>
        <taxon>asterids</taxon>
        <taxon>lamiids</taxon>
        <taxon>Gentianales</taxon>
        <taxon>Rubiaceae</taxon>
        <taxon>Rubioideae</taxon>
        <taxon>Spermacoceae</taxon>
        <taxon>Hedyotis-Oldenlandia complex</taxon>
        <taxon>Oldenlandia</taxon>
    </lineage>
</organism>
<evidence type="ECO:0000256" key="4">
    <source>
        <dbReference type="SAM" id="Phobius"/>
    </source>
</evidence>
<keyword evidence="2" id="KW-0503">Monooxygenase</keyword>
<dbReference type="InterPro" id="IPR036188">
    <property type="entry name" value="FAD/NAD-bd_sf"/>
</dbReference>
<evidence type="ECO:0000256" key="2">
    <source>
        <dbReference type="ARBA" id="ARBA00023033"/>
    </source>
</evidence>
<keyword evidence="7" id="KW-1185">Reference proteome</keyword>
<evidence type="ECO:0000256" key="1">
    <source>
        <dbReference type="ARBA" id="ARBA00023002"/>
    </source>
</evidence>
<feature type="domain" description="FAD-binding" evidence="5">
    <location>
        <begin position="101"/>
        <end position="315"/>
    </location>
</feature>
<reference evidence="6" key="1">
    <citation type="submission" date="2023-03" db="EMBL/GenBank/DDBJ databases">
        <authorList>
            <person name="Julca I."/>
        </authorList>
    </citation>
    <scope>NUCLEOTIDE SEQUENCE</scope>
</reference>
<protein>
    <submittedName>
        <fullName evidence="6">OLC1v1015802C1</fullName>
    </submittedName>
</protein>
<feature type="transmembrane region" description="Helical" evidence="4">
    <location>
        <begin position="356"/>
        <end position="381"/>
    </location>
</feature>
<sequence length="395" mass="43771">MEEEMVSIEGGNGREIVIVGAGVGGLATALALHRKGFKDVTVYERSASLRVEGTAVGMYANGWRALDQLGVGNQLREKAILLQGTGEFRCLKRKDLVNALASALPPDTIKFGYNVVAMKMNHKTMSPGLQFDDGKVLQPEVLIGCDGSNSKVAEFLGLKPASLFNTLGAVRGLTNYPNGHSLRPTFVRMRRHKRDGTLIGRLPITDKLLYWFVVLSRLDGNFPYDPKLVKQATLEMIKGFPAEAVEMVEMSDLESLSFTHIRYRHPWEILVGKFQQGSVTILGDAMHLMPPFTGQGASFALEDAVILVRNLSNKISSLDQSEGGQQIMSHKNIAGAFEQYVKERRIRILQMSTQTYLIGVILDTKSFLAKLIAIIMLLILFRDQSKHTRYDCGKL</sequence>
<dbReference type="AlphaFoldDB" id="A0AAV1E6Z6"/>
<evidence type="ECO:0000313" key="6">
    <source>
        <dbReference type="EMBL" id="CAI9114973.1"/>
    </source>
</evidence>
<keyword evidence="4" id="KW-0472">Membrane</keyword>
<feature type="domain" description="FAD-binding" evidence="5">
    <location>
        <begin position="15"/>
        <end position="92"/>
    </location>
</feature>
<dbReference type="PRINTS" id="PR00420">
    <property type="entry name" value="RNGMNOXGNASE"/>
</dbReference>
<comment type="similarity">
    <text evidence="3">Belongs to the 3-hydroxybenzoate 6-hydroxylase family.</text>
</comment>
<dbReference type="EMBL" id="OX459125">
    <property type="protein sequence ID" value="CAI9114973.1"/>
    <property type="molecule type" value="Genomic_DNA"/>
</dbReference>
<dbReference type="InterPro" id="IPR002938">
    <property type="entry name" value="FAD-bd"/>
</dbReference>
<keyword evidence="1" id="KW-0560">Oxidoreductase</keyword>
<proteinExistence type="inferred from homology"/>
<dbReference type="GO" id="GO:0071949">
    <property type="term" value="F:FAD binding"/>
    <property type="evidence" value="ECO:0007669"/>
    <property type="project" value="InterPro"/>
</dbReference>
<dbReference type="PANTHER" id="PTHR45934:SF2">
    <property type="entry name" value="MONOOXYGENASE 1"/>
    <property type="match status" value="1"/>
</dbReference>
<dbReference type="Gene3D" id="3.50.50.60">
    <property type="entry name" value="FAD/NAD(P)-binding domain"/>
    <property type="match status" value="1"/>
</dbReference>
<evidence type="ECO:0000256" key="3">
    <source>
        <dbReference type="ARBA" id="ARBA00024018"/>
    </source>
</evidence>
<dbReference type="PANTHER" id="PTHR45934">
    <property type="entry name" value="FAD/NAD(P)-BINDING OXIDOREDUCTASE FAMILY PROTEIN"/>
    <property type="match status" value="1"/>
</dbReference>
<accession>A0AAV1E6Z6</accession>